<protein>
    <submittedName>
        <fullName evidence="4">Membrane protein YdbS, contains bPH2 (Pleckstrin homology) domain</fullName>
    </submittedName>
</protein>
<feature type="compositionally biased region" description="Pro residues" evidence="1">
    <location>
        <begin position="50"/>
        <end position="66"/>
    </location>
</feature>
<keyword evidence="2" id="KW-1133">Transmembrane helix</keyword>
<organism evidence="4 5">
    <name type="scientific">Micromonospora cremea</name>
    <dbReference type="NCBI Taxonomy" id="709881"/>
    <lineage>
        <taxon>Bacteria</taxon>
        <taxon>Bacillati</taxon>
        <taxon>Actinomycetota</taxon>
        <taxon>Actinomycetes</taxon>
        <taxon>Micromonosporales</taxon>
        <taxon>Micromonosporaceae</taxon>
        <taxon>Micromonospora</taxon>
    </lineage>
</organism>
<evidence type="ECO:0000313" key="5">
    <source>
        <dbReference type="Proteomes" id="UP000185124"/>
    </source>
</evidence>
<dbReference type="Proteomes" id="UP000185124">
    <property type="component" value="Unassembled WGS sequence"/>
</dbReference>
<name>A0A1N5YD24_9ACTN</name>
<dbReference type="AlphaFoldDB" id="A0A1N5YD24"/>
<dbReference type="STRING" id="709881.SAMN04489832_2783"/>
<feature type="region of interest" description="Disordered" evidence="1">
    <location>
        <begin position="1"/>
        <end position="117"/>
    </location>
</feature>
<dbReference type="PRINTS" id="PR01217">
    <property type="entry name" value="PRICHEXTENSN"/>
</dbReference>
<feature type="compositionally biased region" description="Low complexity" evidence="1">
    <location>
        <begin position="84"/>
        <end position="110"/>
    </location>
</feature>
<proteinExistence type="predicted"/>
<evidence type="ECO:0000313" key="4">
    <source>
        <dbReference type="EMBL" id="SIN07130.1"/>
    </source>
</evidence>
<dbReference type="PANTHER" id="PTHR34473:SF3">
    <property type="entry name" value="TRANSMEMBRANE PROTEIN-RELATED"/>
    <property type="match status" value="1"/>
</dbReference>
<dbReference type="Pfam" id="PF03703">
    <property type="entry name" value="bPH_2"/>
    <property type="match status" value="1"/>
</dbReference>
<feature type="transmembrane region" description="Helical" evidence="2">
    <location>
        <begin position="167"/>
        <end position="189"/>
    </location>
</feature>
<keyword evidence="5" id="KW-1185">Reference proteome</keyword>
<gene>
    <name evidence="4" type="ORF">SAMN04489832_2783</name>
</gene>
<sequence>MSAEDRADPPASPGPASPSWPPTPATAPPPPPGVLPPPGAFPAPGTLGPDPAPPDASSPAPLPPGALPSAGGYDADPRPPDLPAPGLLPSGPSSAAGAPGAASGVPGPVLTDGSVGRGPLEPWPDTVRWQPISSDLIWVELIRLAVVLAIGLAVTAIGWALSGQGLFGLALAAVLVFGAWRAVAIVRAVRAWGYAEREDDLLVRHGLLVRRLSIVPYSRMQFVDVSAGPLERAFNLATVQLHTAAAASDARVPGLRPAEASRLRDRLTALGEDRAEGL</sequence>
<keyword evidence="2" id="KW-0812">Transmembrane</keyword>
<accession>A0A1N5YD24</accession>
<feature type="transmembrane region" description="Helical" evidence="2">
    <location>
        <begin position="141"/>
        <end position="161"/>
    </location>
</feature>
<dbReference type="InterPro" id="IPR005182">
    <property type="entry name" value="YdbS-like_PH"/>
</dbReference>
<feature type="domain" description="YdbS-like PH" evidence="3">
    <location>
        <begin position="189"/>
        <end position="267"/>
    </location>
</feature>
<keyword evidence="2" id="KW-0472">Membrane</keyword>
<feature type="compositionally biased region" description="Pro residues" evidence="1">
    <location>
        <begin position="10"/>
        <end position="41"/>
    </location>
</feature>
<reference evidence="5" key="1">
    <citation type="submission" date="2016-12" db="EMBL/GenBank/DDBJ databases">
        <authorList>
            <person name="Varghese N."/>
            <person name="Submissions S."/>
        </authorList>
    </citation>
    <scope>NUCLEOTIDE SEQUENCE [LARGE SCALE GENOMIC DNA]</scope>
    <source>
        <strain evidence="5">DSM 45599</strain>
    </source>
</reference>
<dbReference type="EMBL" id="FSQT01000002">
    <property type="protein sequence ID" value="SIN07130.1"/>
    <property type="molecule type" value="Genomic_DNA"/>
</dbReference>
<dbReference type="PANTHER" id="PTHR34473">
    <property type="entry name" value="UPF0699 TRANSMEMBRANE PROTEIN YDBS"/>
    <property type="match status" value="1"/>
</dbReference>
<evidence type="ECO:0000256" key="1">
    <source>
        <dbReference type="SAM" id="MobiDB-lite"/>
    </source>
</evidence>
<evidence type="ECO:0000259" key="3">
    <source>
        <dbReference type="Pfam" id="PF03703"/>
    </source>
</evidence>
<evidence type="ECO:0000256" key="2">
    <source>
        <dbReference type="SAM" id="Phobius"/>
    </source>
</evidence>